<evidence type="ECO:0000313" key="2">
    <source>
        <dbReference type="Proteomes" id="UP000323917"/>
    </source>
</evidence>
<gene>
    <name evidence="1" type="ORF">Pr1d_52660</name>
</gene>
<dbReference type="OrthoDB" id="267377at2"/>
<dbReference type="InterPro" id="IPR055876">
    <property type="entry name" value="DUF7453"/>
</dbReference>
<accession>A0A5B9QFW4</accession>
<dbReference type="AlphaFoldDB" id="A0A5B9QFW4"/>
<dbReference type="RefSeq" id="WP_148076085.1">
    <property type="nucleotide sequence ID" value="NZ_CP042913.1"/>
</dbReference>
<proteinExistence type="predicted"/>
<dbReference type="NCBIfam" id="TIGR05002">
    <property type="entry name" value="NxxGxxAF_repeat"/>
    <property type="match status" value="7"/>
</dbReference>
<sequence>MICIRTLCIALLLFTNLLISAYGDALRTVAISGQSAIDIGGGVVFNGFSDHVINDKGQSAFRGFLAGRGVIGLTSSGVWSEGRGTLALVIRRGDFAPGTDPGFKFSDFLQISLNNEGLTSISGTITDIDVISSNNDNGIWLHNAATNQLHLVIRSGSVAPDTDSGVVYSRVGAPALSDNGAVAFGGTLEGNGIDNSNNRGIWSGDIDGGLHLVARKGDRTPSIHLANEFDDFSGVAINASGQTAFIGEIVDNFSTRRGIWATRNNQLLSVAERGIPAPGLGDETTFRTVAATSFPNVAINSLGNTAFLGILSGATINSNSSDGNASGIWSESQDSGLELLVRANDAVPGMELGVEFAGFGDPVLNDEGKLAFTAFLRGTNVDPRQSSASIWKGGGGDDLTLVVRSGTAAPGTQGDAKFIDFHGTTINKRGQVAFVGQIRGDSPDSIGQLGIWAENESGDLQLIALTGAILDVSDGTVSDFRTVSSLSFIGSTGNGDGRPSAFNDLGQLAFTARFTDGTEGAFVSTLVAIPEPSTMLIAFAAFGPLLCRSYWR</sequence>
<organism evidence="1 2">
    <name type="scientific">Bythopirellula goksoeyrii</name>
    <dbReference type="NCBI Taxonomy" id="1400387"/>
    <lineage>
        <taxon>Bacteria</taxon>
        <taxon>Pseudomonadati</taxon>
        <taxon>Planctomycetota</taxon>
        <taxon>Planctomycetia</taxon>
        <taxon>Pirellulales</taxon>
        <taxon>Lacipirellulaceae</taxon>
        <taxon>Bythopirellula</taxon>
    </lineage>
</organism>
<keyword evidence="2" id="KW-1185">Reference proteome</keyword>
<dbReference type="EMBL" id="CP042913">
    <property type="protein sequence ID" value="QEG37918.1"/>
    <property type="molecule type" value="Genomic_DNA"/>
</dbReference>
<dbReference type="KEGG" id="bgok:Pr1d_52660"/>
<dbReference type="Pfam" id="PF24251">
    <property type="entry name" value="DUF7453"/>
    <property type="match status" value="2"/>
</dbReference>
<dbReference type="Proteomes" id="UP000323917">
    <property type="component" value="Chromosome"/>
</dbReference>
<evidence type="ECO:0000313" key="1">
    <source>
        <dbReference type="EMBL" id="QEG37918.1"/>
    </source>
</evidence>
<protein>
    <submittedName>
        <fullName evidence="1">Uncharacterized protein</fullName>
    </submittedName>
</protein>
<name>A0A5B9QFW4_9BACT</name>
<reference evidence="1 2" key="1">
    <citation type="submission" date="2019-08" db="EMBL/GenBank/DDBJ databases">
        <title>Deep-cultivation of Planctomycetes and their phenomic and genomic characterization uncovers novel biology.</title>
        <authorList>
            <person name="Wiegand S."/>
            <person name="Jogler M."/>
            <person name="Boedeker C."/>
            <person name="Pinto D."/>
            <person name="Vollmers J."/>
            <person name="Rivas-Marin E."/>
            <person name="Kohn T."/>
            <person name="Peeters S.H."/>
            <person name="Heuer A."/>
            <person name="Rast P."/>
            <person name="Oberbeckmann S."/>
            <person name="Bunk B."/>
            <person name="Jeske O."/>
            <person name="Meyerdierks A."/>
            <person name="Storesund J.E."/>
            <person name="Kallscheuer N."/>
            <person name="Luecker S."/>
            <person name="Lage O.M."/>
            <person name="Pohl T."/>
            <person name="Merkel B.J."/>
            <person name="Hornburger P."/>
            <person name="Mueller R.-W."/>
            <person name="Bruemmer F."/>
            <person name="Labrenz M."/>
            <person name="Spormann A.M."/>
            <person name="Op den Camp H."/>
            <person name="Overmann J."/>
            <person name="Amann R."/>
            <person name="Jetten M.S.M."/>
            <person name="Mascher T."/>
            <person name="Medema M.H."/>
            <person name="Devos D.P."/>
            <person name="Kaster A.-K."/>
            <person name="Ovreas L."/>
            <person name="Rohde M."/>
            <person name="Galperin M.Y."/>
            <person name="Jogler C."/>
        </authorList>
    </citation>
    <scope>NUCLEOTIDE SEQUENCE [LARGE SCALE GENOMIC DNA]</scope>
    <source>
        <strain evidence="1 2">Pr1d</strain>
    </source>
</reference>